<evidence type="ECO:0000313" key="2">
    <source>
        <dbReference type="EMBL" id="CAD9369825.1"/>
    </source>
</evidence>
<evidence type="ECO:0000313" key="3">
    <source>
        <dbReference type="EMBL" id="CAD9369828.1"/>
    </source>
</evidence>
<dbReference type="EMBL" id="HBGS01001143">
    <property type="protein sequence ID" value="CAD9369828.1"/>
    <property type="molecule type" value="Transcribed_RNA"/>
</dbReference>
<sequence>MAISQFFMKLLSFSLLLSGVYSFETKNIADPVARHDVKQCSQYLCPAFPNAAENFMADGCDGLFNDYVLSLDEIDSTTSSPGVSTTTLVAISGTCGLVALIVGFITGSREETSGYQPVPSL</sequence>
<organism evidence="3">
    <name type="scientific">Octactis speculum</name>
    <dbReference type="NCBI Taxonomy" id="3111310"/>
    <lineage>
        <taxon>Eukaryota</taxon>
        <taxon>Sar</taxon>
        <taxon>Stramenopiles</taxon>
        <taxon>Ochrophyta</taxon>
        <taxon>Dictyochophyceae</taxon>
        <taxon>Dictyochales</taxon>
        <taxon>Dictyochaceae</taxon>
        <taxon>Octactis</taxon>
    </lineage>
</organism>
<dbReference type="AlphaFoldDB" id="A0A6U3PWQ5"/>
<protein>
    <submittedName>
        <fullName evidence="3">Uncharacterized protein</fullName>
    </submittedName>
</protein>
<proteinExistence type="predicted"/>
<feature type="signal peptide" evidence="1">
    <location>
        <begin position="1"/>
        <end position="22"/>
    </location>
</feature>
<name>A0A6U3PWQ5_9STRA</name>
<gene>
    <name evidence="2" type="ORF">DSPE1174_LOCUS622</name>
    <name evidence="3" type="ORF">DSPE1174_LOCUS623</name>
</gene>
<evidence type="ECO:0000256" key="1">
    <source>
        <dbReference type="SAM" id="SignalP"/>
    </source>
</evidence>
<keyword evidence="1" id="KW-0732">Signal</keyword>
<feature type="chain" id="PRO_5044436909" evidence="1">
    <location>
        <begin position="23"/>
        <end position="121"/>
    </location>
</feature>
<dbReference type="EMBL" id="HBGS01001142">
    <property type="protein sequence ID" value="CAD9369825.1"/>
    <property type="molecule type" value="Transcribed_RNA"/>
</dbReference>
<reference evidence="3" key="1">
    <citation type="submission" date="2021-01" db="EMBL/GenBank/DDBJ databases">
        <authorList>
            <person name="Corre E."/>
            <person name="Pelletier E."/>
            <person name="Niang G."/>
            <person name="Scheremetjew M."/>
            <person name="Finn R."/>
            <person name="Kale V."/>
            <person name="Holt S."/>
            <person name="Cochrane G."/>
            <person name="Meng A."/>
            <person name="Brown T."/>
            <person name="Cohen L."/>
        </authorList>
    </citation>
    <scope>NUCLEOTIDE SEQUENCE</scope>
    <source>
        <strain evidence="3">CCMP1381</strain>
    </source>
</reference>
<accession>A0A6U3PWQ5</accession>